<feature type="transmembrane region" description="Helical" evidence="10">
    <location>
        <begin position="793"/>
        <end position="815"/>
    </location>
</feature>
<evidence type="ECO:0000256" key="3">
    <source>
        <dbReference type="ARBA" id="ARBA00022449"/>
    </source>
</evidence>
<organism evidence="16 17">
    <name type="scientific">Epidermidibacterium keratini</name>
    <dbReference type="NCBI Taxonomy" id="1891644"/>
    <lineage>
        <taxon>Bacteria</taxon>
        <taxon>Bacillati</taxon>
        <taxon>Actinomycetota</taxon>
        <taxon>Actinomycetes</taxon>
        <taxon>Sporichthyales</taxon>
        <taxon>Sporichthyaceae</taxon>
        <taxon>Epidermidibacterium</taxon>
    </lineage>
</organism>
<dbReference type="Proteomes" id="UP000463857">
    <property type="component" value="Chromosome"/>
</dbReference>
<feature type="transmembrane region" description="Helical" evidence="10">
    <location>
        <begin position="617"/>
        <end position="635"/>
    </location>
</feature>
<evidence type="ECO:0000259" key="11">
    <source>
        <dbReference type="Pfam" id="PF00361"/>
    </source>
</evidence>
<dbReference type="GO" id="GO:0005886">
    <property type="term" value="C:plasma membrane"/>
    <property type="evidence" value="ECO:0007669"/>
    <property type="project" value="UniProtKB-SubCell"/>
</dbReference>
<feature type="transmembrane region" description="Helical" evidence="10">
    <location>
        <begin position="592"/>
        <end position="610"/>
    </location>
</feature>
<evidence type="ECO:0000256" key="10">
    <source>
        <dbReference type="SAM" id="Phobius"/>
    </source>
</evidence>
<dbReference type="InterPro" id="IPR025383">
    <property type="entry name" value="MrpA_C/MbhD"/>
</dbReference>
<dbReference type="Pfam" id="PF13244">
    <property type="entry name" value="MbhD"/>
    <property type="match status" value="1"/>
</dbReference>
<feature type="transmembrane region" description="Helical" evidence="10">
    <location>
        <begin position="105"/>
        <end position="123"/>
    </location>
</feature>
<feature type="transmembrane region" description="Helical" evidence="10">
    <location>
        <begin position="158"/>
        <end position="180"/>
    </location>
</feature>
<dbReference type="EMBL" id="CP047156">
    <property type="protein sequence ID" value="QHC00802.1"/>
    <property type="molecule type" value="Genomic_DNA"/>
</dbReference>
<keyword evidence="8 10" id="KW-0472">Membrane</keyword>
<feature type="transmembrane region" description="Helical" evidence="10">
    <location>
        <begin position="266"/>
        <end position="286"/>
    </location>
</feature>
<feature type="domain" description="NADH:quinone oxidoreductase/Mrp antiporter transmembrane" evidence="11">
    <location>
        <begin position="125"/>
        <end position="398"/>
    </location>
</feature>
<feature type="transmembrane region" description="Helical" evidence="10">
    <location>
        <begin position="853"/>
        <end position="876"/>
    </location>
</feature>
<dbReference type="InterPro" id="IPR046806">
    <property type="entry name" value="MrpA_C/MbhE"/>
</dbReference>
<evidence type="ECO:0000256" key="7">
    <source>
        <dbReference type="ARBA" id="ARBA00023065"/>
    </source>
</evidence>
<feature type="transmembrane region" description="Helical" evidence="10">
    <location>
        <begin position="737"/>
        <end position="756"/>
    </location>
</feature>
<gene>
    <name evidence="16" type="ORF">EK0264_11240</name>
</gene>
<accession>A0A7L4YP46</accession>
<feature type="transmembrane region" description="Helical" evidence="10">
    <location>
        <begin position="129"/>
        <end position="146"/>
    </location>
</feature>
<dbReference type="KEGG" id="eke:EK0264_11240"/>
<evidence type="ECO:0000256" key="8">
    <source>
        <dbReference type="ARBA" id="ARBA00023136"/>
    </source>
</evidence>
<dbReference type="PANTHER" id="PTHR43373">
    <property type="entry name" value="NA(+)/H(+) ANTIPORTER SUBUNIT"/>
    <property type="match status" value="1"/>
</dbReference>
<evidence type="ECO:0000259" key="12">
    <source>
        <dbReference type="Pfam" id="PF00662"/>
    </source>
</evidence>
<evidence type="ECO:0000313" key="17">
    <source>
        <dbReference type="Proteomes" id="UP000463857"/>
    </source>
</evidence>
<feature type="domain" description="NADH-Ubiquinone oxidoreductase (complex I) chain 5 N-terminal" evidence="12">
    <location>
        <begin position="63"/>
        <end position="108"/>
    </location>
</feature>
<reference evidence="16 17" key="1">
    <citation type="journal article" date="2018" name="Int. J. Syst. Evol. Microbiol.">
        <title>Epidermidibacterium keratini gen. nov., sp. nov., a member of the family Sporichthyaceae, isolated from keratin epidermis.</title>
        <authorList>
            <person name="Lee D.G."/>
            <person name="Trujillo M.E."/>
            <person name="Kang S."/>
            <person name="Nam J.J."/>
            <person name="Kim Y.J."/>
        </authorList>
    </citation>
    <scope>NUCLEOTIDE SEQUENCE [LARGE SCALE GENOMIC DNA]</scope>
    <source>
        <strain evidence="16 17">EPI-7</strain>
    </source>
</reference>
<dbReference type="PRINTS" id="PR01434">
    <property type="entry name" value="NADHDHGNASE5"/>
</dbReference>
<feature type="transmembrane region" description="Helical" evidence="10">
    <location>
        <begin position="319"/>
        <end position="342"/>
    </location>
</feature>
<evidence type="ECO:0000259" key="13">
    <source>
        <dbReference type="Pfam" id="PF04039"/>
    </source>
</evidence>
<dbReference type="AlphaFoldDB" id="A0A7L4YP46"/>
<keyword evidence="5 9" id="KW-0812">Transmembrane</keyword>
<evidence type="ECO:0000256" key="1">
    <source>
        <dbReference type="ARBA" id="ARBA00004651"/>
    </source>
</evidence>
<dbReference type="PANTHER" id="PTHR43373:SF1">
    <property type="entry name" value="NA(+)_H(+) ANTIPORTER SUBUNIT A"/>
    <property type="match status" value="1"/>
</dbReference>
<evidence type="ECO:0000256" key="6">
    <source>
        <dbReference type="ARBA" id="ARBA00022989"/>
    </source>
</evidence>
<evidence type="ECO:0000259" key="14">
    <source>
        <dbReference type="Pfam" id="PF13244"/>
    </source>
</evidence>
<feature type="transmembrane region" description="Helical" evidence="10">
    <location>
        <begin position="821"/>
        <end position="841"/>
    </location>
</feature>
<evidence type="ECO:0000256" key="5">
    <source>
        <dbReference type="ARBA" id="ARBA00022692"/>
    </source>
</evidence>
<dbReference type="InterPro" id="IPR001516">
    <property type="entry name" value="Proton_antipo_N"/>
</dbReference>
<feature type="transmembrane region" description="Helical" evidence="10">
    <location>
        <begin position="293"/>
        <end position="313"/>
    </location>
</feature>
<feature type="transmembrane region" description="Helical" evidence="10">
    <location>
        <begin position="490"/>
        <end position="515"/>
    </location>
</feature>
<keyword evidence="17" id="KW-1185">Reference proteome</keyword>
<name>A0A7L4YP46_9ACTN</name>
<keyword evidence="6 10" id="KW-1133">Transmembrane helix</keyword>
<keyword evidence="7" id="KW-0406">Ion transport</keyword>
<dbReference type="NCBIfam" id="NF009284">
    <property type="entry name" value="PRK12644.1"/>
    <property type="match status" value="1"/>
</dbReference>
<dbReference type="Pfam" id="PF04039">
    <property type="entry name" value="MnhB"/>
    <property type="match status" value="1"/>
</dbReference>
<evidence type="ECO:0000256" key="2">
    <source>
        <dbReference type="ARBA" id="ARBA00022448"/>
    </source>
</evidence>
<sequence>MLWLLLLHFAAAVVSPLLCRAMGRNVFWGLAAVPGISFAWLIAQGSKVIDGRAVSETYEWVPSIGLSLDFRITSLQWILALLVTGVGTLVLIYCASYFKRDDKSLWRFSAVFTMFAGAMLGLVLSDNLLLMYVFWELTTVFSYLLVGHNPVRSANRRAAMQALLVTTFGGLAMLAGIVAIGQQSSYRISELLADPPPASMLTTAGVILMLVGALTKSAQIPFHFWLPGAMAAPTPVSAYLHAAAMVKAGIYLVALLAPIFADVPGWRWITIGLGGLTMLVGGWRALRQKDIKLLLAYGTVSQLGFLTAIAGIGTYAAGLAAVTLVVSHALFKSALFLSVGVIDRQTGTRDLTKLTGLARRMPVLCVGATLAAASMAGLPPLVGFVAKEASLTGVEESGVLGQGGQIALLAVIVVGSALTVAYSARFVWGAFASKPGVPEVELTRPRAAFVASPLILATASLVAGFAGSWLTTLITPYAATMPGETPPTLGLWHGFTLGLGLSAIAIATGFALFFARSRVARVQGRVPALVDGERTYNLFMRGLDRAAVEATALTQRGSLPIYVATIMIVVVAFPGAVALSEVAGVSVRLWDSPVQAAIGLLVIVAAFVAVRSLNRLQAVILVGATGLGTALLFLIHGAPDLALTQIVVETVSLVIFVLVLRQLPSRFRPQRLAVGRYVRLAVAVAVGVAVVAISLVTTSARVAEPVSTGIPDAAYDFGYGKNVVNVILVDVRAWDTFGEVAVLVVAATGIASLIFVRTRNTDLTRIERGPASDETSRAWLVGVRNLRPERRSVIFEVVTRLVFHAMIALSLYLLFVGHNLPGGGFAGGLVAGIALLVRYLAGGRYELDAAAPVDAGLVLGLGLFIAAATAIAPAFFGGDVFQSYVFEFWMPIWGDVKLVTTLFFDIGVYLIVVGLMLDIGRSLGSGIDRQIEEATEGAR</sequence>
<feature type="transmembrane region" description="Helical" evidence="10">
    <location>
        <begin position="559"/>
        <end position="580"/>
    </location>
</feature>
<feature type="transmembrane region" description="Helical" evidence="10">
    <location>
        <begin position="77"/>
        <end position="98"/>
    </location>
</feature>
<dbReference type="OrthoDB" id="9811798at2"/>
<feature type="transmembrane region" description="Helical" evidence="10">
    <location>
        <begin position="200"/>
        <end position="226"/>
    </location>
</feature>
<dbReference type="Pfam" id="PF00662">
    <property type="entry name" value="Proton_antipo_N"/>
    <property type="match status" value="1"/>
</dbReference>
<feature type="domain" description="MrpA C-terminal/MbhD" evidence="14">
    <location>
        <begin position="600"/>
        <end position="664"/>
    </location>
</feature>
<evidence type="ECO:0000256" key="4">
    <source>
        <dbReference type="ARBA" id="ARBA00022475"/>
    </source>
</evidence>
<keyword evidence="4" id="KW-1003">Cell membrane</keyword>
<dbReference type="InterPro" id="IPR050616">
    <property type="entry name" value="CPA3_Na-H_Antiporter_A"/>
</dbReference>
<dbReference type="Pfam" id="PF00361">
    <property type="entry name" value="Proton_antipo_M"/>
    <property type="match status" value="1"/>
</dbReference>
<comment type="subcellular location">
    <subcellularLocation>
        <location evidence="1">Cell membrane</location>
        <topology evidence="1">Multi-pass membrane protein</topology>
    </subcellularLocation>
    <subcellularLocation>
        <location evidence="9">Membrane</location>
        <topology evidence="9">Multi-pass membrane protein</topology>
    </subcellularLocation>
</comment>
<feature type="transmembrane region" description="Helical" evidence="10">
    <location>
        <begin position="641"/>
        <end position="660"/>
    </location>
</feature>
<feature type="transmembrane region" description="Helical" evidence="10">
    <location>
        <begin position="680"/>
        <end position="700"/>
    </location>
</feature>
<dbReference type="Pfam" id="PF20501">
    <property type="entry name" value="MbhE"/>
    <property type="match status" value="1"/>
</dbReference>
<evidence type="ECO:0000259" key="15">
    <source>
        <dbReference type="Pfam" id="PF20501"/>
    </source>
</evidence>
<dbReference type="RefSeq" id="WP_159545646.1">
    <property type="nucleotide sequence ID" value="NZ_CP047156.1"/>
</dbReference>
<feature type="transmembrane region" description="Helical" evidence="10">
    <location>
        <begin position="406"/>
        <end position="428"/>
    </location>
</feature>
<dbReference type="GO" id="GO:0015297">
    <property type="term" value="F:antiporter activity"/>
    <property type="evidence" value="ECO:0007669"/>
    <property type="project" value="UniProtKB-KW"/>
</dbReference>
<feature type="transmembrane region" description="Helical" evidence="10">
    <location>
        <begin position="449"/>
        <end position="470"/>
    </location>
</feature>
<dbReference type="InterPro" id="IPR007182">
    <property type="entry name" value="MnhB"/>
</dbReference>
<feature type="transmembrane region" description="Helical" evidence="10">
    <location>
        <begin position="896"/>
        <end position="917"/>
    </location>
</feature>
<keyword evidence="3" id="KW-0050">Antiport</keyword>
<proteinExistence type="predicted"/>
<dbReference type="InterPro" id="IPR001750">
    <property type="entry name" value="ND/Mrp_TM"/>
</dbReference>
<feature type="domain" description="Na+/H+ antiporter MnhB subunit-related protein" evidence="13">
    <location>
        <begin position="794"/>
        <end position="917"/>
    </location>
</feature>
<feature type="transmembrane region" description="Helical" evidence="10">
    <location>
        <begin position="363"/>
        <end position="386"/>
    </location>
</feature>
<feature type="domain" description="MrpA C-terminal/MbhE" evidence="15">
    <location>
        <begin position="677"/>
        <end position="754"/>
    </location>
</feature>
<dbReference type="InParanoid" id="A0A7L4YP46"/>
<dbReference type="GO" id="GO:0006811">
    <property type="term" value="P:monoatomic ion transport"/>
    <property type="evidence" value="ECO:0007669"/>
    <property type="project" value="UniProtKB-KW"/>
</dbReference>
<evidence type="ECO:0000256" key="9">
    <source>
        <dbReference type="RuleBase" id="RU000320"/>
    </source>
</evidence>
<protein>
    <submittedName>
        <fullName evidence="16">Na+/H+ antiporter subunit A</fullName>
    </submittedName>
</protein>
<keyword evidence="2" id="KW-0813">Transport</keyword>
<evidence type="ECO:0000313" key="16">
    <source>
        <dbReference type="EMBL" id="QHC00802.1"/>
    </source>
</evidence>